<comment type="caution">
    <text evidence="6">The sequence shown here is derived from an EMBL/GenBank/DDBJ whole genome shotgun (WGS) entry which is preliminary data.</text>
</comment>
<keyword evidence="7" id="KW-1185">Reference proteome</keyword>
<evidence type="ECO:0000259" key="5">
    <source>
        <dbReference type="Pfam" id="PF13354"/>
    </source>
</evidence>
<dbReference type="PANTHER" id="PTHR35333:SF3">
    <property type="entry name" value="BETA-LACTAMASE-TYPE TRANSPEPTIDASE FOLD CONTAINING PROTEIN"/>
    <property type="match status" value="1"/>
</dbReference>
<evidence type="ECO:0000256" key="3">
    <source>
        <dbReference type="SAM" id="MobiDB-lite"/>
    </source>
</evidence>
<dbReference type="PANTHER" id="PTHR35333">
    <property type="entry name" value="BETA-LACTAMASE"/>
    <property type="match status" value="1"/>
</dbReference>
<feature type="chain" id="PRO_5046153172" description="Beta-lactamase" evidence="4">
    <location>
        <begin position="25"/>
        <end position="376"/>
    </location>
</feature>
<feature type="domain" description="Beta-lactamase class A catalytic" evidence="5">
    <location>
        <begin position="61"/>
        <end position="178"/>
    </location>
</feature>
<evidence type="ECO:0000313" key="7">
    <source>
        <dbReference type="Proteomes" id="UP001165283"/>
    </source>
</evidence>
<evidence type="ECO:0000313" key="6">
    <source>
        <dbReference type="EMBL" id="MCO1657094.1"/>
    </source>
</evidence>
<dbReference type="Gene3D" id="3.40.710.10">
    <property type="entry name" value="DD-peptidase/beta-lactamase superfamily"/>
    <property type="match status" value="1"/>
</dbReference>
<dbReference type="PROSITE" id="PS51257">
    <property type="entry name" value="PROKAR_LIPOPROTEIN"/>
    <property type="match status" value="1"/>
</dbReference>
<accession>A0ABT1A2R4</accession>
<name>A0ABT1A2R4_9PSEU</name>
<dbReference type="SUPFAM" id="SSF56601">
    <property type="entry name" value="beta-lactamase/transpeptidase-like"/>
    <property type="match status" value="1"/>
</dbReference>
<feature type="signal peptide" evidence="4">
    <location>
        <begin position="1"/>
        <end position="24"/>
    </location>
</feature>
<dbReference type="InterPro" id="IPR000871">
    <property type="entry name" value="Beta-lactam_class-A"/>
</dbReference>
<dbReference type="GO" id="GO:0016787">
    <property type="term" value="F:hydrolase activity"/>
    <property type="evidence" value="ECO:0007669"/>
    <property type="project" value="UniProtKB-KW"/>
</dbReference>
<dbReference type="InterPro" id="IPR006311">
    <property type="entry name" value="TAT_signal"/>
</dbReference>
<gene>
    <name evidence="6" type="ORF">KDL28_18700</name>
</gene>
<dbReference type="EMBL" id="JAGSOV010000039">
    <property type="protein sequence ID" value="MCO1657094.1"/>
    <property type="molecule type" value="Genomic_DNA"/>
</dbReference>
<feature type="region of interest" description="Disordered" evidence="3">
    <location>
        <begin position="24"/>
        <end position="43"/>
    </location>
</feature>
<feature type="compositionally biased region" description="Pro residues" evidence="3">
    <location>
        <begin position="28"/>
        <end position="40"/>
    </location>
</feature>
<dbReference type="InterPro" id="IPR045155">
    <property type="entry name" value="Beta-lactam_cat"/>
</dbReference>
<sequence>MPLSRRRLLGLSAALGLTAACAPAAPAATPPSAGPPPPLDGPDALVDWIAAQPDRASLLVDDGRGTVIEHLADRPRPVASANKVVHLVAYAQAVASGRLDPDGPVPVAAWDSWYVPALGTDTHPAALQALGATPQGTVTWDGIAAVMIDLSDNAAADLLRAELGDDALVAAAAATGWSPVELPCFAGEQLVFDAVPPGADRRVAALEAGRAYAADPARRAAFAATLREAAAAVPSADPTAGLDEATQRNVLRWWDGSPVATVRQLAGVHRAAATDALGPEVSSTVRRHLERGLAGLLPDGVVGAGQKGGDYAGLSTNAVTFRRADGTLGVSVLSLSGMDWQPYQEAAASVAPLVLSQQVLLDAGLRDRLRAAVGGS</sequence>
<proteinExistence type="predicted"/>
<dbReference type="InterPro" id="IPR012338">
    <property type="entry name" value="Beta-lactam/transpept-like"/>
</dbReference>
<keyword evidence="6" id="KW-0378">Hydrolase</keyword>
<evidence type="ECO:0000256" key="4">
    <source>
        <dbReference type="SAM" id="SignalP"/>
    </source>
</evidence>
<reference evidence="6" key="1">
    <citation type="submission" date="2021-04" db="EMBL/GenBank/DDBJ databases">
        <title>Pseudonocardia sp. nov., isolated from sandy soil of mangrove forest.</title>
        <authorList>
            <person name="Zan Z."/>
            <person name="Huang R."/>
            <person name="Liu W."/>
        </authorList>
    </citation>
    <scope>NUCLEOTIDE SEQUENCE</scope>
    <source>
        <strain evidence="6">S2-4</strain>
    </source>
</reference>
<dbReference type="Pfam" id="PF13354">
    <property type="entry name" value="Beta-lactamase2"/>
    <property type="match status" value="1"/>
</dbReference>
<organism evidence="6 7">
    <name type="scientific">Pseudonocardia humida</name>
    <dbReference type="NCBI Taxonomy" id="2800819"/>
    <lineage>
        <taxon>Bacteria</taxon>
        <taxon>Bacillati</taxon>
        <taxon>Actinomycetota</taxon>
        <taxon>Actinomycetes</taxon>
        <taxon>Pseudonocardiales</taxon>
        <taxon>Pseudonocardiaceae</taxon>
        <taxon>Pseudonocardia</taxon>
    </lineage>
</organism>
<dbReference type="Proteomes" id="UP001165283">
    <property type="component" value="Unassembled WGS sequence"/>
</dbReference>
<evidence type="ECO:0000256" key="2">
    <source>
        <dbReference type="ARBA" id="ARBA00030171"/>
    </source>
</evidence>
<evidence type="ECO:0000256" key="1">
    <source>
        <dbReference type="ARBA" id="ARBA00018879"/>
    </source>
</evidence>
<keyword evidence="4" id="KW-0732">Signal</keyword>
<dbReference type="PROSITE" id="PS51318">
    <property type="entry name" value="TAT"/>
    <property type="match status" value="1"/>
</dbReference>
<dbReference type="RefSeq" id="WP_252440446.1">
    <property type="nucleotide sequence ID" value="NZ_JAGSOV010000039.1"/>
</dbReference>
<protein>
    <recommendedName>
        <fullName evidence="1">Beta-lactamase</fullName>
    </recommendedName>
    <alternativeName>
        <fullName evidence="2">Penicillinase</fullName>
    </alternativeName>
</protein>